<evidence type="ECO:0000256" key="7">
    <source>
        <dbReference type="PROSITE-ProRule" id="PRU01360"/>
    </source>
</evidence>
<dbReference type="InterPro" id="IPR023996">
    <property type="entry name" value="TonB-dep_OMP_SusC/RagA"/>
</dbReference>
<evidence type="ECO:0000256" key="1">
    <source>
        <dbReference type="ARBA" id="ARBA00004571"/>
    </source>
</evidence>
<dbReference type="Proteomes" id="UP000199310">
    <property type="component" value="Unassembled WGS sequence"/>
</dbReference>
<dbReference type="SUPFAM" id="SSF56935">
    <property type="entry name" value="Porins"/>
    <property type="match status" value="1"/>
</dbReference>
<dbReference type="Pfam" id="PF13715">
    <property type="entry name" value="CarbopepD_reg_2"/>
    <property type="match status" value="1"/>
</dbReference>
<dbReference type="InterPro" id="IPR023997">
    <property type="entry name" value="TonB-dep_OMP_SusC/RagA_CS"/>
</dbReference>
<evidence type="ECO:0000256" key="5">
    <source>
        <dbReference type="ARBA" id="ARBA00023136"/>
    </source>
</evidence>
<dbReference type="Gene3D" id="2.40.170.20">
    <property type="entry name" value="TonB-dependent receptor, beta-barrel domain"/>
    <property type="match status" value="1"/>
</dbReference>
<comment type="similarity">
    <text evidence="7">Belongs to the TonB-dependent receptor family.</text>
</comment>
<evidence type="ECO:0000259" key="8">
    <source>
        <dbReference type="Pfam" id="PF07715"/>
    </source>
</evidence>
<dbReference type="SUPFAM" id="SSF49464">
    <property type="entry name" value="Carboxypeptidase regulatory domain-like"/>
    <property type="match status" value="1"/>
</dbReference>
<proteinExistence type="inferred from homology"/>
<evidence type="ECO:0000256" key="2">
    <source>
        <dbReference type="ARBA" id="ARBA00022448"/>
    </source>
</evidence>
<dbReference type="STRING" id="29529.SAMN04488122_2829"/>
<keyword evidence="6 7" id="KW-0998">Cell outer membrane</keyword>
<dbReference type="InterPro" id="IPR036942">
    <property type="entry name" value="Beta-barrel_TonB_sf"/>
</dbReference>
<reference evidence="10" key="1">
    <citation type="submission" date="2016-10" db="EMBL/GenBank/DDBJ databases">
        <authorList>
            <person name="Varghese N."/>
            <person name="Submissions S."/>
        </authorList>
    </citation>
    <scope>NUCLEOTIDE SEQUENCE [LARGE SCALE GENOMIC DNA]</scope>
    <source>
        <strain evidence="10">DSM 3695</strain>
    </source>
</reference>
<dbReference type="InterPro" id="IPR037066">
    <property type="entry name" value="Plug_dom_sf"/>
</dbReference>
<dbReference type="PROSITE" id="PS52016">
    <property type="entry name" value="TONB_DEPENDENT_REC_3"/>
    <property type="match status" value="1"/>
</dbReference>
<name>A0A1I0RHC3_9BACT</name>
<dbReference type="NCBIfam" id="TIGR04057">
    <property type="entry name" value="SusC_RagA_signa"/>
    <property type="match status" value="1"/>
</dbReference>
<protein>
    <submittedName>
        <fullName evidence="9">TonB-linked outer membrane protein, SusC/RagA family</fullName>
    </submittedName>
</protein>
<keyword evidence="5 7" id="KW-0472">Membrane</keyword>
<keyword evidence="4 7" id="KW-0812">Transmembrane</keyword>
<dbReference type="NCBIfam" id="TIGR04056">
    <property type="entry name" value="OMP_RagA_SusC"/>
    <property type="match status" value="1"/>
</dbReference>
<feature type="domain" description="TonB-dependent receptor plug" evidence="8">
    <location>
        <begin position="230"/>
        <end position="334"/>
    </location>
</feature>
<comment type="subcellular location">
    <subcellularLocation>
        <location evidence="1 7">Cell outer membrane</location>
        <topology evidence="1 7">Multi-pass membrane protein</topology>
    </subcellularLocation>
</comment>
<dbReference type="InterPro" id="IPR008969">
    <property type="entry name" value="CarboxyPept-like_regulatory"/>
</dbReference>
<gene>
    <name evidence="9" type="ORF">SAMN04488122_2829</name>
</gene>
<dbReference type="InterPro" id="IPR039426">
    <property type="entry name" value="TonB-dep_rcpt-like"/>
</dbReference>
<dbReference type="Gene3D" id="2.60.40.1120">
    <property type="entry name" value="Carboxypeptidase-like, regulatory domain"/>
    <property type="match status" value="1"/>
</dbReference>
<dbReference type="OrthoDB" id="899266at2"/>
<keyword evidence="2 7" id="KW-0813">Transport</keyword>
<evidence type="ECO:0000256" key="6">
    <source>
        <dbReference type="ARBA" id="ARBA00023237"/>
    </source>
</evidence>
<organism evidence="9 10">
    <name type="scientific">Chitinophaga arvensicola</name>
    <dbReference type="NCBI Taxonomy" id="29529"/>
    <lineage>
        <taxon>Bacteria</taxon>
        <taxon>Pseudomonadati</taxon>
        <taxon>Bacteroidota</taxon>
        <taxon>Chitinophagia</taxon>
        <taxon>Chitinophagales</taxon>
        <taxon>Chitinophagaceae</taxon>
        <taxon>Chitinophaga</taxon>
    </lineage>
</organism>
<keyword evidence="3 7" id="KW-1134">Transmembrane beta strand</keyword>
<dbReference type="Gene3D" id="2.170.130.10">
    <property type="entry name" value="TonB-dependent receptor, plug domain"/>
    <property type="match status" value="1"/>
</dbReference>
<dbReference type="AlphaFoldDB" id="A0A1I0RHC3"/>
<accession>A0A1I0RHC3</accession>
<dbReference type="Pfam" id="PF07715">
    <property type="entry name" value="Plug"/>
    <property type="match status" value="1"/>
</dbReference>
<keyword evidence="10" id="KW-1185">Reference proteome</keyword>
<dbReference type="GO" id="GO:0009279">
    <property type="term" value="C:cell outer membrane"/>
    <property type="evidence" value="ECO:0007669"/>
    <property type="project" value="UniProtKB-SubCell"/>
</dbReference>
<dbReference type="InterPro" id="IPR012910">
    <property type="entry name" value="Plug_dom"/>
</dbReference>
<evidence type="ECO:0000313" key="10">
    <source>
        <dbReference type="Proteomes" id="UP000199310"/>
    </source>
</evidence>
<evidence type="ECO:0000313" key="9">
    <source>
        <dbReference type="EMBL" id="SEW40200.1"/>
    </source>
</evidence>
<sequence>MKLSALTGRFIGMIPIKLLIKVMKLTTFLILVFLQVSATGYSQKKLRVNFSNITLGRLVEYMESNSRYRFFYNNDEIDARKMITVKFDSATIKDLVAYMTRQMNLHYVEKSNQVIVITKDPVAPSISGIQAPSDTMRLRGRVYNRKEPPVPLPGVSVVIKGTTRGVATDNDGFFDIKVEPGQTLVFSYTGFLPFEYHINNRQSNLTVSLEENVSGLNEVVVTGFSEQKVKHLASSVGTVNLSNLNNKPITQLSQALQGGVTGIAVSQGSGLPGGDAAAIKIRGVGTFLGSQPLILVDGVPFDMDKLDPNTIESITVLKDAAAASIYGARAGNGVILVTTKRGKAGKVDVQYNAYAGVQSSKYIPDFVDAPTYMRMINEAQSNSGGDPIYTPETISATEKGDDPVKYPNTSWNDLVFRKTANITNHNLTVSGGNSTARFLLSANYLQQEGMIQNSSFGRGSVRANTSVDLRKNIVVYMDLFASRDRQTEPYSWGYGTSNIIGWAYKAPPNVAAKFPEKPERPGYTYYGNFSESSNPVANLEKGGITEKLRDEVLINLRPKWELIPGLSLKGQFSYRVSSGADKKDRDSYIFFDYFTNQKTGRDYDVVKIAGPSARSSYYYVGSNLDYDKTFNNHRVNIIAGYSKELTNADAWTEKGLISYFGKLYYSYADKYLVEAGIRRDGSSLFAPGKKWGNFPSLALGWNVHNENLLKEIRFLDQFKLRASYGKLGNNNIDPYQYQSTINTGSGSEISFANPNITWETIGIMDLGTDLSFFKNKLDITFDWYNKKTTNLILKPAPTLTSAIGSTPINIGEMKNNGWEIKAGYNGKISRSLSFSINAGYSYNKSTLLKITPNPLIEGSTIRQEGYSFGQYYGYKTQGLLQQGDVEKGVAIFKGQKAGDIHYLDQNNDGVIDDKDRVMLGAQDPYSTYFANLSFRYKSFDFEALVTGTGKVPVFYSGRIALPLNVTGEGGTPMKWHQDYWTPENPGARFPRLLPSPGSNGLTSDFWQVNGAYARVKYIQIGYNFNPDLISRIKLTNLRIYFNAQNPFTFSDVKVMDPESRGDENTYPIMRVYTAGLNVRF</sequence>
<dbReference type="EMBL" id="FOJG01000001">
    <property type="protein sequence ID" value="SEW40200.1"/>
    <property type="molecule type" value="Genomic_DNA"/>
</dbReference>
<evidence type="ECO:0000256" key="4">
    <source>
        <dbReference type="ARBA" id="ARBA00022692"/>
    </source>
</evidence>
<evidence type="ECO:0000256" key="3">
    <source>
        <dbReference type="ARBA" id="ARBA00022452"/>
    </source>
</evidence>